<dbReference type="Proteomes" id="UP000279227">
    <property type="component" value="Chromosome"/>
</dbReference>
<evidence type="ECO:0000313" key="3">
    <source>
        <dbReference type="Proteomes" id="UP000279227"/>
    </source>
</evidence>
<sequence length="35" mass="3920">MKTYKKELSSTLDNKNNIGDSPFSLSKANSIIVIY</sequence>
<proteinExistence type="predicted"/>
<dbReference type="AlphaFoldDB" id="A0A3S4M9H4"/>
<feature type="compositionally biased region" description="Polar residues" evidence="1">
    <location>
        <begin position="9"/>
        <end position="22"/>
    </location>
</feature>
<evidence type="ECO:0000256" key="1">
    <source>
        <dbReference type="SAM" id="MobiDB-lite"/>
    </source>
</evidence>
<organism evidence="2 3">
    <name type="scientific">Chryseobacterium gleum</name>
    <name type="common">Flavobacterium gleum</name>
    <dbReference type="NCBI Taxonomy" id="250"/>
    <lineage>
        <taxon>Bacteria</taxon>
        <taxon>Pseudomonadati</taxon>
        <taxon>Bacteroidota</taxon>
        <taxon>Flavobacteriia</taxon>
        <taxon>Flavobacteriales</taxon>
        <taxon>Weeksellaceae</taxon>
        <taxon>Chryseobacterium group</taxon>
        <taxon>Chryseobacterium</taxon>
    </lineage>
</organism>
<dbReference type="KEGG" id="cgle:NCTC11432_04418"/>
<reference evidence="2 3" key="1">
    <citation type="submission" date="2018-12" db="EMBL/GenBank/DDBJ databases">
        <authorList>
            <consortium name="Pathogen Informatics"/>
        </authorList>
    </citation>
    <scope>NUCLEOTIDE SEQUENCE [LARGE SCALE GENOMIC DNA]</scope>
    <source>
        <strain evidence="2 3">NCTC11432</strain>
    </source>
</reference>
<protein>
    <submittedName>
        <fullName evidence="2">Uncharacterized protein</fullName>
    </submittedName>
</protein>
<dbReference type="EMBL" id="LR134289">
    <property type="protein sequence ID" value="VEE10793.1"/>
    <property type="molecule type" value="Genomic_DNA"/>
</dbReference>
<name>A0A3S4M9H4_CHRGE</name>
<accession>A0A3S4M9H4</accession>
<evidence type="ECO:0000313" key="2">
    <source>
        <dbReference type="EMBL" id="VEE10793.1"/>
    </source>
</evidence>
<feature type="region of interest" description="Disordered" evidence="1">
    <location>
        <begin position="1"/>
        <end position="22"/>
    </location>
</feature>
<gene>
    <name evidence="2" type="ORF">NCTC11432_04418</name>
</gene>